<evidence type="ECO:0000256" key="1">
    <source>
        <dbReference type="SAM" id="MobiDB-lite"/>
    </source>
</evidence>
<feature type="transmembrane region" description="Helical" evidence="2">
    <location>
        <begin position="140"/>
        <end position="169"/>
    </location>
</feature>
<feature type="transmembrane region" description="Helical" evidence="2">
    <location>
        <begin position="104"/>
        <end position="128"/>
    </location>
</feature>
<keyword evidence="4" id="KW-1185">Reference proteome</keyword>
<evidence type="ECO:0000313" key="3">
    <source>
        <dbReference type="EMBL" id="GIH92279.1"/>
    </source>
</evidence>
<organism evidence="3 4">
    <name type="scientific">Planobispora siamensis</name>
    <dbReference type="NCBI Taxonomy" id="936338"/>
    <lineage>
        <taxon>Bacteria</taxon>
        <taxon>Bacillati</taxon>
        <taxon>Actinomycetota</taxon>
        <taxon>Actinomycetes</taxon>
        <taxon>Streptosporangiales</taxon>
        <taxon>Streptosporangiaceae</taxon>
        <taxon>Planobispora</taxon>
    </lineage>
</organism>
<feature type="region of interest" description="Disordered" evidence="1">
    <location>
        <begin position="1"/>
        <end position="21"/>
    </location>
</feature>
<accession>A0A8J3SFB0</accession>
<reference evidence="3 4" key="1">
    <citation type="submission" date="2021-01" db="EMBL/GenBank/DDBJ databases">
        <title>Whole genome shotgun sequence of Planobispora siamensis NBRC 107568.</title>
        <authorList>
            <person name="Komaki H."/>
            <person name="Tamura T."/>
        </authorList>
    </citation>
    <scope>NUCLEOTIDE SEQUENCE [LARGE SCALE GENOMIC DNA]</scope>
    <source>
        <strain evidence="3 4">NBRC 107568</strain>
    </source>
</reference>
<evidence type="ECO:0000256" key="2">
    <source>
        <dbReference type="SAM" id="Phobius"/>
    </source>
</evidence>
<keyword evidence="2" id="KW-0472">Membrane</keyword>
<feature type="transmembrane region" description="Helical" evidence="2">
    <location>
        <begin position="218"/>
        <end position="238"/>
    </location>
</feature>
<sequence>MRLLHSIRRHRSARPGEPDGRGRRLRVALYANAVLQTPGLLRLPSPWWVDMAWALGWLALVVLFHGMLDGVPRALRIVLLVAGTVGAAGALGEEASEAFDAQSAAWFFDAVELQGWPWLLWLVLILVAQTRDGRWSGTTVWSGAASVAAPFVVVLLRSAVVSAFGIAYFQSSGLVWLTAVPDALQMVWLARSARDLTNPPARAVPRRERRPVRFRVPFGRWLLPVAATVVPLLAFPAADHARGPFTSRDDCLRAQSATGEHGEDITPPLPEEEKHGTQRLLIMAYPGRGDGVVVHRRKTEP</sequence>
<dbReference type="EMBL" id="BOOJ01000027">
    <property type="protein sequence ID" value="GIH92279.1"/>
    <property type="molecule type" value="Genomic_DNA"/>
</dbReference>
<feature type="transmembrane region" description="Helical" evidence="2">
    <location>
        <begin position="47"/>
        <end position="67"/>
    </location>
</feature>
<comment type="caution">
    <text evidence="3">The sequence shown here is derived from an EMBL/GenBank/DDBJ whole genome shotgun (WGS) entry which is preliminary data.</text>
</comment>
<gene>
    <name evidence="3" type="ORF">Psi01_29090</name>
</gene>
<protein>
    <submittedName>
        <fullName evidence="3">Uncharacterized protein</fullName>
    </submittedName>
</protein>
<evidence type="ECO:0000313" key="4">
    <source>
        <dbReference type="Proteomes" id="UP000619788"/>
    </source>
</evidence>
<feature type="transmembrane region" description="Helical" evidence="2">
    <location>
        <begin position="74"/>
        <end position="92"/>
    </location>
</feature>
<dbReference type="AlphaFoldDB" id="A0A8J3SFB0"/>
<keyword evidence="2" id="KW-0812">Transmembrane</keyword>
<dbReference type="RefSeq" id="WP_204064519.1">
    <property type="nucleotide sequence ID" value="NZ_BOOJ01000027.1"/>
</dbReference>
<feature type="compositionally biased region" description="Basic residues" evidence="1">
    <location>
        <begin position="1"/>
        <end position="13"/>
    </location>
</feature>
<dbReference type="Proteomes" id="UP000619788">
    <property type="component" value="Unassembled WGS sequence"/>
</dbReference>
<proteinExistence type="predicted"/>
<name>A0A8J3SFB0_9ACTN</name>
<keyword evidence="2" id="KW-1133">Transmembrane helix</keyword>